<dbReference type="InterPro" id="IPR013328">
    <property type="entry name" value="6PGD_dom2"/>
</dbReference>
<dbReference type="Gene3D" id="3.40.50.720">
    <property type="entry name" value="NAD(P)-binding Rossmann-like Domain"/>
    <property type="match status" value="1"/>
</dbReference>
<dbReference type="Pfam" id="PF08125">
    <property type="entry name" value="Mannitol_dh_C"/>
    <property type="match status" value="1"/>
</dbReference>
<evidence type="ECO:0000313" key="2">
    <source>
        <dbReference type="EMBL" id="HDX31755.1"/>
    </source>
</evidence>
<dbReference type="PANTHER" id="PTHR30524:SF0">
    <property type="entry name" value="ALTRONATE OXIDOREDUCTASE-RELATED"/>
    <property type="match status" value="1"/>
</dbReference>
<proteinExistence type="predicted"/>
<dbReference type="GO" id="GO:0008926">
    <property type="term" value="F:mannitol-1-phosphate 5-dehydrogenase activity"/>
    <property type="evidence" value="ECO:0007669"/>
    <property type="project" value="TreeGrafter"/>
</dbReference>
<dbReference type="InterPro" id="IPR013118">
    <property type="entry name" value="Mannitol_DH_C"/>
</dbReference>
<comment type="caution">
    <text evidence="2">The sequence shown here is derived from an EMBL/GenBank/DDBJ whole genome shotgun (WGS) entry which is preliminary data.</text>
</comment>
<dbReference type="PANTHER" id="PTHR30524">
    <property type="entry name" value="MANNITOL-1-PHOSPHATE 5-DEHYDROGENASE"/>
    <property type="match status" value="1"/>
</dbReference>
<accession>A0A7C1FT41</accession>
<organism evidence="2">
    <name type="scientific">Caldilinea aerophila</name>
    <dbReference type="NCBI Taxonomy" id="133453"/>
    <lineage>
        <taxon>Bacteria</taxon>
        <taxon>Bacillati</taxon>
        <taxon>Chloroflexota</taxon>
        <taxon>Caldilineae</taxon>
        <taxon>Caldilineales</taxon>
        <taxon>Caldilineaceae</taxon>
        <taxon>Caldilinea</taxon>
    </lineage>
</organism>
<dbReference type="GO" id="GO:0019592">
    <property type="term" value="P:mannitol catabolic process"/>
    <property type="evidence" value="ECO:0007669"/>
    <property type="project" value="TreeGrafter"/>
</dbReference>
<name>A0A7C1FT41_9CHLR</name>
<feature type="domain" description="Mannitol dehydrogenase C-terminal" evidence="1">
    <location>
        <begin position="231"/>
        <end position="378"/>
    </location>
</feature>
<sequence>MSTFVGFGFGPIQAGLFLTEAFHSGAFERLVVAEVLPDVVAAVRRAGSFTVNIGHADHISALTVAPVEIYNPAESVDRSRLVEAVATAGELATALPSVAHYATGDETSVAAILAEGLRRKMEIGGPPAVIYTAENHTRAAELLAEAVAAALPSEQRDATLRRVQFLNTIIGKMSGAPEETEDLQPIAPGLQRAFLVEAFNRIYISQIERPPDDPLWAAFRRGIQVFIEKPNLAPFAEAKLYCHNAGHALAAYLAHVLGFRRIDELRSRPDVIEFVRSAMLEESGIPLCTRFAGVDPLFTPAGMRDYVDDLITRMLNPFVRDTVTRVGRDPARKLGWDDRLIGAMRRALATGITPQRYALGAAAALFWLDVTPPQTEAYLTGLWQAACPDAQEERKVLHLIAEASQHLQTWMQQNFPKLV</sequence>
<dbReference type="InterPro" id="IPR008927">
    <property type="entry name" value="6-PGluconate_DH-like_C_sf"/>
</dbReference>
<dbReference type="EMBL" id="DSMG01000099">
    <property type="protein sequence ID" value="HDX31755.1"/>
    <property type="molecule type" value="Genomic_DNA"/>
</dbReference>
<dbReference type="GO" id="GO:0005829">
    <property type="term" value="C:cytosol"/>
    <property type="evidence" value="ECO:0007669"/>
    <property type="project" value="TreeGrafter"/>
</dbReference>
<evidence type="ECO:0000259" key="1">
    <source>
        <dbReference type="Pfam" id="PF08125"/>
    </source>
</evidence>
<gene>
    <name evidence="2" type="ORF">ENQ20_09725</name>
</gene>
<protein>
    <recommendedName>
        <fullName evidence="1">Mannitol dehydrogenase C-terminal domain-containing protein</fullName>
    </recommendedName>
</protein>
<reference evidence="2" key="1">
    <citation type="journal article" date="2020" name="mSystems">
        <title>Genome- and Community-Level Interaction Insights into Carbon Utilization and Element Cycling Functions of Hydrothermarchaeota in Hydrothermal Sediment.</title>
        <authorList>
            <person name="Zhou Z."/>
            <person name="Liu Y."/>
            <person name="Xu W."/>
            <person name="Pan J."/>
            <person name="Luo Z.H."/>
            <person name="Li M."/>
        </authorList>
    </citation>
    <scope>NUCLEOTIDE SEQUENCE [LARGE SCALE GENOMIC DNA]</scope>
    <source>
        <strain evidence="2">SpSt-289</strain>
    </source>
</reference>
<dbReference type="Gene3D" id="1.10.1040.10">
    <property type="entry name" value="N-(1-d-carboxylethyl)-l-norvaline Dehydrogenase, domain 2"/>
    <property type="match status" value="1"/>
</dbReference>
<dbReference type="SUPFAM" id="SSF48179">
    <property type="entry name" value="6-phosphogluconate dehydrogenase C-terminal domain-like"/>
    <property type="match status" value="1"/>
</dbReference>
<dbReference type="AlphaFoldDB" id="A0A7C1FT41"/>